<evidence type="ECO:0000313" key="2">
    <source>
        <dbReference type="Proteomes" id="UP000800035"/>
    </source>
</evidence>
<name>A0A6A5TVK6_9PLEO</name>
<dbReference type="AlphaFoldDB" id="A0A6A5TVK6"/>
<keyword evidence="2" id="KW-1185">Reference proteome</keyword>
<dbReference type="Proteomes" id="UP000800035">
    <property type="component" value="Unassembled WGS sequence"/>
</dbReference>
<gene>
    <name evidence="1" type="ORF">CC80DRAFT_548762</name>
</gene>
<organism evidence="1 2">
    <name type="scientific">Byssothecium circinans</name>
    <dbReference type="NCBI Taxonomy" id="147558"/>
    <lineage>
        <taxon>Eukaryota</taxon>
        <taxon>Fungi</taxon>
        <taxon>Dikarya</taxon>
        <taxon>Ascomycota</taxon>
        <taxon>Pezizomycotina</taxon>
        <taxon>Dothideomycetes</taxon>
        <taxon>Pleosporomycetidae</taxon>
        <taxon>Pleosporales</taxon>
        <taxon>Massarineae</taxon>
        <taxon>Massarinaceae</taxon>
        <taxon>Byssothecium</taxon>
    </lineage>
</organism>
<accession>A0A6A5TVK6</accession>
<proteinExistence type="predicted"/>
<sequence length="313" mass="35337">MENTRTWESKLRFTLQTGFFDQRFNGKAMDVLADGDAEQTSTSIDAFKASVRDYVRTTTVIGEFEGPQAAVSTLRNGTRDDPSGTITLLRGAPKATLLRELGQTLNLEPESILEHFALPRSFRIRSLPSRPPSVATVRFISLGVFISAYPLNGMSTTLRTKLAQQLRAHYQEFLSDDRIGIERCRNISVHDDNFFTVEQQATFFTYGDIRKSWSGILLTDYGRASSSPPWIPRNIRGLQAQFYPLTASGRGSLQAPTHQRARDLRDRCNYHRPDPFTHRACTDRKTMSSEDRELCTKDPMIFLADLLDTSALS</sequence>
<dbReference type="OrthoDB" id="3231000at2759"/>
<reference evidence="1" key="1">
    <citation type="journal article" date="2020" name="Stud. Mycol.">
        <title>101 Dothideomycetes genomes: a test case for predicting lifestyles and emergence of pathogens.</title>
        <authorList>
            <person name="Haridas S."/>
            <person name="Albert R."/>
            <person name="Binder M."/>
            <person name="Bloem J."/>
            <person name="Labutti K."/>
            <person name="Salamov A."/>
            <person name="Andreopoulos B."/>
            <person name="Baker S."/>
            <person name="Barry K."/>
            <person name="Bills G."/>
            <person name="Bluhm B."/>
            <person name="Cannon C."/>
            <person name="Castanera R."/>
            <person name="Culley D."/>
            <person name="Daum C."/>
            <person name="Ezra D."/>
            <person name="Gonzalez J."/>
            <person name="Henrissat B."/>
            <person name="Kuo A."/>
            <person name="Liang C."/>
            <person name="Lipzen A."/>
            <person name="Lutzoni F."/>
            <person name="Magnuson J."/>
            <person name="Mondo S."/>
            <person name="Nolan M."/>
            <person name="Ohm R."/>
            <person name="Pangilinan J."/>
            <person name="Park H.-J."/>
            <person name="Ramirez L."/>
            <person name="Alfaro M."/>
            <person name="Sun H."/>
            <person name="Tritt A."/>
            <person name="Yoshinaga Y."/>
            <person name="Zwiers L.-H."/>
            <person name="Turgeon B."/>
            <person name="Goodwin S."/>
            <person name="Spatafora J."/>
            <person name="Crous P."/>
            <person name="Grigoriev I."/>
        </authorList>
    </citation>
    <scope>NUCLEOTIDE SEQUENCE</scope>
    <source>
        <strain evidence="1">CBS 675.92</strain>
    </source>
</reference>
<protein>
    <submittedName>
        <fullName evidence="1">Uncharacterized protein</fullName>
    </submittedName>
</protein>
<dbReference type="EMBL" id="ML976993">
    <property type="protein sequence ID" value="KAF1955682.1"/>
    <property type="molecule type" value="Genomic_DNA"/>
</dbReference>
<evidence type="ECO:0000313" key="1">
    <source>
        <dbReference type="EMBL" id="KAF1955682.1"/>
    </source>
</evidence>